<name>A0A931E2Z1_9BACT</name>
<comment type="caution">
    <text evidence="2">The sequence shown here is derived from an EMBL/GenBank/DDBJ whole genome shotgun (WGS) entry which is preliminary data.</text>
</comment>
<dbReference type="SUPFAM" id="SSF50939">
    <property type="entry name" value="Sialidases"/>
    <property type="match status" value="1"/>
</dbReference>
<dbReference type="CDD" id="cd15482">
    <property type="entry name" value="Sialidase_non-viral"/>
    <property type="match status" value="1"/>
</dbReference>
<dbReference type="Gene3D" id="2.130.10.10">
    <property type="entry name" value="YVTN repeat-like/Quinoprotein amine dehydrogenase"/>
    <property type="match status" value="2"/>
</dbReference>
<gene>
    <name evidence="2" type="ORF">I5907_15415</name>
</gene>
<sequence length="340" mass="36994">MKYKCIIVLFFACLSAKIPFAQTTVTILDSGKTTSLRGLSVVDDNVFWASGSNGTVARSVNGGKTIQWLTVKGYAQRDFRDIEAIDSNTAIIMAIAEPAIILKTRDAGKTWYKVFEDTSKGMFFDAMDFTDLYGIVIGDPVNSKMFIAETYDYGETWTKKDDLPLLDSGEAMFASSGTNSKALNTSTYKRMIVTGGLKSSVILLPVNRHLGNIRLLLPLVQGKESTGANSLAVYRKNMFVVGGDFSNDKDTVGNSAYSSDNGKTWKKPITPPHGYRSCVEYITSQNLIACGTSGIDISADGGKNWQLISRQSFHVCQLAKNGSKVYLAGSNGKIAVLEIK</sequence>
<keyword evidence="3" id="KW-1185">Reference proteome</keyword>
<feature type="signal peptide" evidence="1">
    <location>
        <begin position="1"/>
        <end position="21"/>
    </location>
</feature>
<dbReference type="RefSeq" id="WP_196991705.1">
    <property type="nucleotide sequence ID" value="NZ_JADWYR010000002.1"/>
</dbReference>
<dbReference type="InterPro" id="IPR002860">
    <property type="entry name" value="BNR_rpt"/>
</dbReference>
<dbReference type="InterPro" id="IPR036278">
    <property type="entry name" value="Sialidase_sf"/>
</dbReference>
<dbReference type="Pfam" id="PF02012">
    <property type="entry name" value="BNR"/>
    <property type="match status" value="1"/>
</dbReference>
<evidence type="ECO:0000313" key="2">
    <source>
        <dbReference type="EMBL" id="MBG9377632.1"/>
    </source>
</evidence>
<dbReference type="PANTHER" id="PTHR47199:SF2">
    <property type="entry name" value="PHOTOSYSTEM II STABILITY_ASSEMBLY FACTOR HCF136, CHLOROPLASTIC"/>
    <property type="match status" value="1"/>
</dbReference>
<dbReference type="AlphaFoldDB" id="A0A931E2Z1"/>
<reference evidence="2" key="1">
    <citation type="submission" date="2020-11" db="EMBL/GenBank/DDBJ databases">
        <title>Bacterial whole genome sequence for Panacibacter sp. DH6.</title>
        <authorList>
            <person name="Le V."/>
            <person name="Ko S."/>
            <person name="Ahn C.-Y."/>
            <person name="Oh H.-M."/>
        </authorList>
    </citation>
    <scope>NUCLEOTIDE SEQUENCE</scope>
    <source>
        <strain evidence="2">DH6</strain>
    </source>
</reference>
<evidence type="ECO:0000256" key="1">
    <source>
        <dbReference type="SAM" id="SignalP"/>
    </source>
</evidence>
<accession>A0A931E2Z1</accession>
<dbReference type="PANTHER" id="PTHR47199">
    <property type="entry name" value="PHOTOSYSTEM II STABILITY/ASSEMBLY FACTOR HCF136, CHLOROPLASTIC"/>
    <property type="match status" value="1"/>
</dbReference>
<dbReference type="EMBL" id="JADWYR010000002">
    <property type="protein sequence ID" value="MBG9377632.1"/>
    <property type="molecule type" value="Genomic_DNA"/>
</dbReference>
<proteinExistence type="predicted"/>
<dbReference type="Proteomes" id="UP000628448">
    <property type="component" value="Unassembled WGS sequence"/>
</dbReference>
<organism evidence="2 3">
    <name type="scientific">Panacibacter microcysteis</name>
    <dbReference type="NCBI Taxonomy" id="2793269"/>
    <lineage>
        <taxon>Bacteria</taxon>
        <taxon>Pseudomonadati</taxon>
        <taxon>Bacteroidota</taxon>
        <taxon>Chitinophagia</taxon>
        <taxon>Chitinophagales</taxon>
        <taxon>Chitinophagaceae</taxon>
        <taxon>Panacibacter</taxon>
    </lineage>
</organism>
<protein>
    <submittedName>
        <fullName evidence="2">Oxidoreductase</fullName>
    </submittedName>
</protein>
<evidence type="ECO:0000313" key="3">
    <source>
        <dbReference type="Proteomes" id="UP000628448"/>
    </source>
</evidence>
<dbReference type="InterPro" id="IPR015943">
    <property type="entry name" value="WD40/YVTN_repeat-like_dom_sf"/>
</dbReference>
<keyword evidence="1" id="KW-0732">Signal</keyword>
<feature type="chain" id="PRO_5036897190" evidence="1">
    <location>
        <begin position="22"/>
        <end position="340"/>
    </location>
</feature>